<evidence type="ECO:0000313" key="3">
    <source>
        <dbReference type="Proteomes" id="UP000011559"/>
    </source>
</evidence>
<keyword evidence="3" id="KW-1185">Reference proteome</keyword>
<accession>M0GAZ7</accession>
<dbReference type="EMBL" id="AOLG01000033">
    <property type="protein sequence ID" value="ELZ68723.1"/>
    <property type="molecule type" value="Genomic_DNA"/>
</dbReference>
<evidence type="ECO:0000256" key="1">
    <source>
        <dbReference type="SAM" id="MobiDB-lite"/>
    </source>
</evidence>
<name>M0GAZ7_HALPT</name>
<protein>
    <submittedName>
        <fullName evidence="2">Uncharacterized protein</fullName>
    </submittedName>
</protein>
<dbReference type="Pfam" id="PF03683">
    <property type="entry name" value="UPF0175"/>
    <property type="match status" value="1"/>
</dbReference>
<feature type="region of interest" description="Disordered" evidence="1">
    <location>
        <begin position="52"/>
        <end position="75"/>
    </location>
</feature>
<dbReference type="Proteomes" id="UP000011559">
    <property type="component" value="Unassembled WGS sequence"/>
</dbReference>
<dbReference type="RefSeq" id="WP_008094521.1">
    <property type="nucleotide sequence ID" value="NZ_AOLG01000033.1"/>
</dbReference>
<comment type="caution">
    <text evidence="2">The sequence shown here is derived from an EMBL/GenBank/DDBJ whole genome shotgun (WGS) entry which is preliminary data.</text>
</comment>
<dbReference type="OrthoDB" id="93800at2157"/>
<dbReference type="InterPro" id="IPR005368">
    <property type="entry name" value="UPF0175"/>
</dbReference>
<evidence type="ECO:0000313" key="2">
    <source>
        <dbReference type="EMBL" id="ELZ68723.1"/>
    </source>
</evidence>
<gene>
    <name evidence="2" type="ORF">C457_11021</name>
</gene>
<proteinExistence type="predicted"/>
<reference evidence="2 3" key="1">
    <citation type="journal article" date="2014" name="PLoS Genet.">
        <title>Phylogenetically driven sequencing of extremely halophilic archaea reveals strategies for static and dynamic osmo-response.</title>
        <authorList>
            <person name="Becker E.A."/>
            <person name="Seitzer P.M."/>
            <person name="Tritt A."/>
            <person name="Larsen D."/>
            <person name="Krusor M."/>
            <person name="Yao A.I."/>
            <person name="Wu D."/>
            <person name="Madern D."/>
            <person name="Eisen J.A."/>
            <person name="Darling A.E."/>
            <person name="Facciotti M.T."/>
        </authorList>
    </citation>
    <scope>NUCLEOTIDE SEQUENCE [LARGE SCALE GENOMIC DNA]</scope>
    <source>
        <strain evidence="3">DSM 18310 / JCM 13924 / TL6</strain>
    </source>
</reference>
<sequence length="75" mass="8016">MGTRTDSSEGGNNGLAEAIGLFILGDISLGKAAEHAGVSRWEIESVLREAGVNRRYGPRSQNELDDEAKTALDLE</sequence>
<organism evidence="2 3">
    <name type="scientific">Haloferax prahovense (strain DSM 18310 / JCM 13924 / TL6)</name>
    <dbReference type="NCBI Taxonomy" id="1227461"/>
    <lineage>
        <taxon>Archaea</taxon>
        <taxon>Methanobacteriati</taxon>
        <taxon>Methanobacteriota</taxon>
        <taxon>Stenosarchaea group</taxon>
        <taxon>Halobacteria</taxon>
        <taxon>Halobacteriales</taxon>
        <taxon>Haloferacaceae</taxon>
        <taxon>Haloferax</taxon>
    </lineage>
</organism>
<dbReference type="AlphaFoldDB" id="M0GAZ7"/>